<dbReference type="GO" id="GO:0000976">
    <property type="term" value="F:transcription cis-regulatory region binding"/>
    <property type="evidence" value="ECO:0007669"/>
    <property type="project" value="TreeGrafter"/>
</dbReference>
<dbReference type="InterPro" id="IPR036271">
    <property type="entry name" value="Tet_transcr_reg_TetR-rel_C_sf"/>
</dbReference>
<dbReference type="InterPro" id="IPR009057">
    <property type="entry name" value="Homeodomain-like_sf"/>
</dbReference>
<keyword evidence="1" id="KW-0805">Transcription regulation</keyword>
<keyword evidence="8" id="KW-1185">Reference proteome</keyword>
<dbReference type="PROSITE" id="PS50977">
    <property type="entry name" value="HTH_TETR_2"/>
    <property type="match status" value="1"/>
</dbReference>
<dbReference type="Pfam" id="PF00440">
    <property type="entry name" value="TetR_N"/>
    <property type="match status" value="1"/>
</dbReference>
<feature type="region of interest" description="Disordered" evidence="5">
    <location>
        <begin position="1"/>
        <end position="56"/>
    </location>
</feature>
<name>A0A2M9BG84_9ACTN</name>
<comment type="caution">
    <text evidence="7">The sequence shown here is derived from an EMBL/GenBank/DDBJ whole genome shotgun (WGS) entry which is preliminary data.</text>
</comment>
<dbReference type="Pfam" id="PF02909">
    <property type="entry name" value="TetR_C_1"/>
    <property type="match status" value="1"/>
</dbReference>
<evidence type="ECO:0000256" key="2">
    <source>
        <dbReference type="ARBA" id="ARBA00023125"/>
    </source>
</evidence>
<sequence length="296" mass="32003">MDPDAAATPDGRGASAAPPPDGGGASATSDRDPAPAHRFVPLWESPEPSRRGRPARVTRGEIVDAAVAIADADGLDAVSMRSVARALDVGTMTLYSHVPGRVELVDAMVDRAYADFTLPDPDLAWRPALEQYARSSWTMLRSHPWLLDLNSWRYPLAPHVFDAEEAGYRILIDTGLSPTQVVETIAVINSTVVGFARSAAAEDADQRADGTDYQAYWEGTTAFWEHTFDPSRYPSITRLWTTGVFESAATPFELRIGSLLDTVALLIERAQAEGGTDIPAFDVCMERLEGDGEAPS</sequence>
<proteinExistence type="predicted"/>
<dbReference type="PANTHER" id="PTHR30055:SF151">
    <property type="entry name" value="TRANSCRIPTIONAL REGULATORY PROTEIN"/>
    <property type="match status" value="1"/>
</dbReference>
<dbReference type="EMBL" id="PGEZ01000001">
    <property type="protein sequence ID" value="PJJ56955.1"/>
    <property type="molecule type" value="Genomic_DNA"/>
</dbReference>
<dbReference type="PANTHER" id="PTHR30055">
    <property type="entry name" value="HTH-TYPE TRANSCRIPTIONAL REGULATOR RUTR"/>
    <property type="match status" value="1"/>
</dbReference>
<evidence type="ECO:0000259" key="6">
    <source>
        <dbReference type="PROSITE" id="PS50977"/>
    </source>
</evidence>
<accession>A0A2M9BG84</accession>
<reference evidence="7 8" key="1">
    <citation type="submission" date="2017-11" db="EMBL/GenBank/DDBJ databases">
        <title>Genomic Encyclopedia of Archaeal and Bacterial Type Strains, Phase II (KMG-II): From Individual Species to Whole Genera.</title>
        <authorList>
            <person name="Goeker M."/>
        </authorList>
    </citation>
    <scope>NUCLEOTIDE SEQUENCE [LARGE SCALE GENOMIC DNA]</scope>
    <source>
        <strain evidence="7 8">DSM 27763</strain>
    </source>
</reference>
<dbReference type="InterPro" id="IPR004111">
    <property type="entry name" value="Repressor_TetR_C"/>
</dbReference>
<keyword evidence="3" id="KW-0804">Transcription</keyword>
<dbReference type="Gene3D" id="1.10.357.10">
    <property type="entry name" value="Tetracycline Repressor, domain 2"/>
    <property type="match status" value="1"/>
</dbReference>
<keyword evidence="2 4" id="KW-0238">DNA-binding</keyword>
<dbReference type="InterPro" id="IPR050109">
    <property type="entry name" value="HTH-type_TetR-like_transc_reg"/>
</dbReference>
<evidence type="ECO:0000313" key="8">
    <source>
        <dbReference type="Proteomes" id="UP000230842"/>
    </source>
</evidence>
<dbReference type="SUPFAM" id="SSF48498">
    <property type="entry name" value="Tetracyclin repressor-like, C-terminal domain"/>
    <property type="match status" value="1"/>
</dbReference>
<dbReference type="GO" id="GO:0003700">
    <property type="term" value="F:DNA-binding transcription factor activity"/>
    <property type="evidence" value="ECO:0007669"/>
    <property type="project" value="TreeGrafter"/>
</dbReference>
<dbReference type="Proteomes" id="UP000230842">
    <property type="component" value="Unassembled WGS sequence"/>
</dbReference>
<evidence type="ECO:0000256" key="5">
    <source>
        <dbReference type="SAM" id="MobiDB-lite"/>
    </source>
</evidence>
<protein>
    <submittedName>
        <fullName evidence="7">Regulatory TetR family protein</fullName>
    </submittedName>
</protein>
<feature type="DNA-binding region" description="H-T-H motif" evidence="4">
    <location>
        <begin position="79"/>
        <end position="98"/>
    </location>
</feature>
<evidence type="ECO:0000256" key="1">
    <source>
        <dbReference type="ARBA" id="ARBA00023015"/>
    </source>
</evidence>
<organism evidence="7 8">
    <name type="scientific">Mumia flava</name>
    <dbReference type="NCBI Taxonomy" id="1348852"/>
    <lineage>
        <taxon>Bacteria</taxon>
        <taxon>Bacillati</taxon>
        <taxon>Actinomycetota</taxon>
        <taxon>Actinomycetes</taxon>
        <taxon>Propionibacteriales</taxon>
        <taxon>Nocardioidaceae</taxon>
        <taxon>Mumia</taxon>
    </lineage>
</organism>
<evidence type="ECO:0000256" key="4">
    <source>
        <dbReference type="PROSITE-ProRule" id="PRU00335"/>
    </source>
</evidence>
<gene>
    <name evidence="7" type="ORF">CLV56_1173</name>
</gene>
<dbReference type="Gene3D" id="1.10.10.60">
    <property type="entry name" value="Homeodomain-like"/>
    <property type="match status" value="1"/>
</dbReference>
<dbReference type="AlphaFoldDB" id="A0A2M9BG84"/>
<dbReference type="RefSeq" id="WP_211287987.1">
    <property type="nucleotide sequence ID" value="NZ_PGEZ01000001.1"/>
</dbReference>
<evidence type="ECO:0000313" key="7">
    <source>
        <dbReference type="EMBL" id="PJJ56955.1"/>
    </source>
</evidence>
<feature type="domain" description="HTH tetR-type" evidence="6">
    <location>
        <begin position="56"/>
        <end position="116"/>
    </location>
</feature>
<dbReference type="SUPFAM" id="SSF46689">
    <property type="entry name" value="Homeodomain-like"/>
    <property type="match status" value="1"/>
</dbReference>
<dbReference type="InterPro" id="IPR001647">
    <property type="entry name" value="HTH_TetR"/>
</dbReference>
<dbReference type="GO" id="GO:0045892">
    <property type="term" value="P:negative regulation of DNA-templated transcription"/>
    <property type="evidence" value="ECO:0007669"/>
    <property type="project" value="InterPro"/>
</dbReference>
<evidence type="ECO:0000256" key="3">
    <source>
        <dbReference type="ARBA" id="ARBA00023163"/>
    </source>
</evidence>